<name>A0AAD6YLG9_9AGAR</name>
<proteinExistence type="predicted"/>
<feature type="compositionally biased region" description="Low complexity" evidence="1">
    <location>
        <begin position="9"/>
        <end position="21"/>
    </location>
</feature>
<accession>A0AAD6YLG9</accession>
<evidence type="ECO:0000313" key="2">
    <source>
        <dbReference type="EMBL" id="KAJ7223060.1"/>
    </source>
</evidence>
<comment type="caution">
    <text evidence="2">The sequence shown here is derived from an EMBL/GenBank/DDBJ whole genome shotgun (WGS) entry which is preliminary data.</text>
</comment>
<protein>
    <submittedName>
        <fullName evidence="2">Uncharacterized protein</fullName>
    </submittedName>
</protein>
<dbReference type="EMBL" id="JARJCW010000006">
    <property type="protein sequence ID" value="KAJ7223060.1"/>
    <property type="molecule type" value="Genomic_DNA"/>
</dbReference>
<gene>
    <name evidence="2" type="ORF">GGX14DRAFT_694270</name>
</gene>
<feature type="non-terminal residue" evidence="2">
    <location>
        <position position="231"/>
    </location>
</feature>
<reference evidence="2" key="1">
    <citation type="submission" date="2023-03" db="EMBL/GenBank/DDBJ databases">
        <title>Massive genome expansion in bonnet fungi (Mycena s.s.) driven by repeated elements and novel gene families across ecological guilds.</title>
        <authorList>
            <consortium name="Lawrence Berkeley National Laboratory"/>
            <person name="Harder C.B."/>
            <person name="Miyauchi S."/>
            <person name="Viragh M."/>
            <person name="Kuo A."/>
            <person name="Thoen E."/>
            <person name="Andreopoulos B."/>
            <person name="Lu D."/>
            <person name="Skrede I."/>
            <person name="Drula E."/>
            <person name="Henrissat B."/>
            <person name="Morin E."/>
            <person name="Kohler A."/>
            <person name="Barry K."/>
            <person name="LaButti K."/>
            <person name="Morin E."/>
            <person name="Salamov A."/>
            <person name="Lipzen A."/>
            <person name="Mereny Z."/>
            <person name="Hegedus B."/>
            <person name="Baldrian P."/>
            <person name="Stursova M."/>
            <person name="Weitz H."/>
            <person name="Taylor A."/>
            <person name="Grigoriev I.V."/>
            <person name="Nagy L.G."/>
            <person name="Martin F."/>
            <person name="Kauserud H."/>
        </authorList>
    </citation>
    <scope>NUCLEOTIDE SEQUENCE</scope>
    <source>
        <strain evidence="2">9144</strain>
    </source>
</reference>
<dbReference type="Proteomes" id="UP001219525">
    <property type="component" value="Unassembled WGS sequence"/>
</dbReference>
<evidence type="ECO:0000256" key="1">
    <source>
        <dbReference type="SAM" id="MobiDB-lite"/>
    </source>
</evidence>
<organism evidence="2 3">
    <name type="scientific">Mycena pura</name>
    <dbReference type="NCBI Taxonomy" id="153505"/>
    <lineage>
        <taxon>Eukaryota</taxon>
        <taxon>Fungi</taxon>
        <taxon>Dikarya</taxon>
        <taxon>Basidiomycota</taxon>
        <taxon>Agaricomycotina</taxon>
        <taxon>Agaricomycetes</taxon>
        <taxon>Agaricomycetidae</taxon>
        <taxon>Agaricales</taxon>
        <taxon>Marasmiineae</taxon>
        <taxon>Mycenaceae</taxon>
        <taxon>Mycena</taxon>
    </lineage>
</organism>
<dbReference type="AlphaFoldDB" id="A0AAD6YLG9"/>
<evidence type="ECO:0000313" key="3">
    <source>
        <dbReference type="Proteomes" id="UP001219525"/>
    </source>
</evidence>
<keyword evidence="3" id="KW-1185">Reference proteome</keyword>
<feature type="region of interest" description="Disordered" evidence="1">
    <location>
        <begin position="1"/>
        <end position="24"/>
    </location>
</feature>
<sequence>MPPVRFHTRTPSAQTTASTTPDEVKKRDNYRCRLTGYLSMDRGPNDRIQVEENPLSNHPAELEVVYGLPYSFGGDAWKMLERITGTSFNRWEANHPTNAIFLHYCLHRAYAAFEIYFELNENKDMVVRYRTQPEKANPTMYFELAGSPRHPAPLIYDGETLRTVPATDIPQPDLKYFLIHKALGDVFWTVASAQPEILYLKEEDNAILTDDNFFNFDYQLHKLSQRQVAGQ</sequence>